<dbReference type="NCBIfam" id="NF041635">
    <property type="entry name" value="STM3941_fam"/>
    <property type="match status" value="1"/>
</dbReference>
<feature type="transmembrane region" description="Helical" evidence="1">
    <location>
        <begin position="49"/>
        <end position="70"/>
    </location>
</feature>
<name>A0ABY5NVK8_9FLAO</name>
<evidence type="ECO:0000256" key="1">
    <source>
        <dbReference type="SAM" id="Phobius"/>
    </source>
</evidence>
<evidence type="ECO:0008006" key="4">
    <source>
        <dbReference type="Google" id="ProtNLM"/>
    </source>
</evidence>
<evidence type="ECO:0000313" key="3">
    <source>
        <dbReference type="Proteomes" id="UP001317001"/>
    </source>
</evidence>
<dbReference type="Proteomes" id="UP001317001">
    <property type="component" value="Chromosome"/>
</dbReference>
<sequence>MNNQQQIEIPLSKTKMTRTFIGSIIFVILGVWFLVNPPELNNPILGNSVVIYVIGLLSIVFFGFIGIMIFRKLFDKKAGLIINQDGIIDNTSGLSIGFIPWSEIQEISSTQVMNQKFISIVLKNPEAFMEKISNPIQKNAMKMNYKTSDSPISISSNALKTDFNKLFNLLKEKMNEYKS</sequence>
<protein>
    <recommendedName>
        <fullName evidence="4">Photosystem I assembly protein Ycf4</fullName>
    </recommendedName>
</protein>
<keyword evidence="3" id="KW-1185">Reference proteome</keyword>
<keyword evidence="1" id="KW-0812">Transmembrane</keyword>
<reference evidence="2 3" key="1">
    <citation type="submission" date="2022-08" db="EMBL/GenBank/DDBJ databases">
        <title>Myroides zhujiangensis sp. nov., a novel bacterium isolated from sediment in the Pearl River Estuary.</title>
        <authorList>
            <person name="Cui L."/>
        </authorList>
    </citation>
    <scope>NUCLEOTIDE SEQUENCE [LARGE SCALE GENOMIC DNA]</scope>
    <source>
        <strain evidence="2 3">SCSIO 72103</strain>
    </source>
</reference>
<evidence type="ECO:0000313" key="2">
    <source>
        <dbReference type="EMBL" id="UUV22575.1"/>
    </source>
</evidence>
<keyword evidence="1" id="KW-0472">Membrane</keyword>
<keyword evidence="1" id="KW-1133">Transmembrane helix</keyword>
<organism evidence="2 3">
    <name type="scientific">Paenimyroides aestuarii</name>
    <dbReference type="NCBI Taxonomy" id="2968490"/>
    <lineage>
        <taxon>Bacteria</taxon>
        <taxon>Pseudomonadati</taxon>
        <taxon>Bacteroidota</taxon>
        <taxon>Flavobacteriia</taxon>
        <taxon>Flavobacteriales</taxon>
        <taxon>Flavobacteriaceae</taxon>
        <taxon>Paenimyroides</taxon>
    </lineage>
</organism>
<feature type="transmembrane region" description="Helical" evidence="1">
    <location>
        <begin position="20"/>
        <end position="37"/>
    </location>
</feature>
<accession>A0ABY5NVK8</accession>
<gene>
    <name evidence="2" type="ORF">NPX36_05910</name>
</gene>
<dbReference type="InterPro" id="IPR048136">
    <property type="entry name" value="STM3941-like"/>
</dbReference>
<dbReference type="RefSeq" id="WP_257500490.1">
    <property type="nucleotide sequence ID" value="NZ_CP102382.1"/>
</dbReference>
<dbReference type="EMBL" id="CP102382">
    <property type="protein sequence ID" value="UUV22575.1"/>
    <property type="molecule type" value="Genomic_DNA"/>
</dbReference>
<proteinExistence type="predicted"/>